<protein>
    <submittedName>
        <fullName evidence="1">Uncharacterized protein</fullName>
    </submittedName>
</protein>
<dbReference type="AlphaFoldDB" id="A0A9Q0G7L6"/>
<evidence type="ECO:0000313" key="2">
    <source>
        <dbReference type="Proteomes" id="UP001141552"/>
    </source>
</evidence>
<accession>A0A9Q0G7L6</accession>
<evidence type="ECO:0000313" key="1">
    <source>
        <dbReference type="EMBL" id="KAJ4844930.1"/>
    </source>
</evidence>
<reference evidence="1" key="1">
    <citation type="submission" date="2022-02" db="EMBL/GenBank/DDBJ databases">
        <authorList>
            <person name="Henning P.M."/>
            <person name="McCubbin A.G."/>
            <person name="Shore J.S."/>
        </authorList>
    </citation>
    <scope>NUCLEOTIDE SEQUENCE</scope>
    <source>
        <strain evidence="1">F60SS</strain>
        <tissue evidence="1">Leaves</tissue>
    </source>
</reference>
<proteinExistence type="predicted"/>
<reference evidence="1" key="2">
    <citation type="journal article" date="2023" name="Plants (Basel)">
        <title>Annotation of the Turnera subulata (Passifloraceae) Draft Genome Reveals the S-Locus Evolved after the Divergence of Turneroideae from Passifloroideae in a Stepwise Manner.</title>
        <authorList>
            <person name="Henning P.M."/>
            <person name="Roalson E.H."/>
            <person name="Mir W."/>
            <person name="McCubbin A.G."/>
            <person name="Shore J.S."/>
        </authorList>
    </citation>
    <scope>NUCLEOTIDE SEQUENCE</scope>
    <source>
        <strain evidence="1">F60SS</strain>
    </source>
</reference>
<dbReference type="Proteomes" id="UP001141552">
    <property type="component" value="Unassembled WGS sequence"/>
</dbReference>
<name>A0A9Q0G7L6_9ROSI</name>
<comment type="caution">
    <text evidence="1">The sequence shown here is derived from an EMBL/GenBank/DDBJ whole genome shotgun (WGS) entry which is preliminary data.</text>
</comment>
<dbReference type="EMBL" id="JAKUCV010001831">
    <property type="protein sequence ID" value="KAJ4844930.1"/>
    <property type="molecule type" value="Genomic_DNA"/>
</dbReference>
<keyword evidence="2" id="KW-1185">Reference proteome</keyword>
<gene>
    <name evidence="1" type="ORF">Tsubulata_042799</name>
</gene>
<sequence>MGIALGGIKCVMGSAFLRSKGSGFEDVFQDLCWKPGSNCSRLPSEEYCACAADTLTLKNACSAIVVGGSYYLLIRTLVDPLLLLVCGCQFVGSSTKLLVSVNWRTKEAVYICEPCKIHVPFTL</sequence>
<organism evidence="1 2">
    <name type="scientific">Turnera subulata</name>
    <dbReference type="NCBI Taxonomy" id="218843"/>
    <lineage>
        <taxon>Eukaryota</taxon>
        <taxon>Viridiplantae</taxon>
        <taxon>Streptophyta</taxon>
        <taxon>Embryophyta</taxon>
        <taxon>Tracheophyta</taxon>
        <taxon>Spermatophyta</taxon>
        <taxon>Magnoliopsida</taxon>
        <taxon>eudicotyledons</taxon>
        <taxon>Gunneridae</taxon>
        <taxon>Pentapetalae</taxon>
        <taxon>rosids</taxon>
        <taxon>fabids</taxon>
        <taxon>Malpighiales</taxon>
        <taxon>Passifloraceae</taxon>
        <taxon>Turnera</taxon>
    </lineage>
</organism>